<dbReference type="Gene3D" id="2.30.40.10">
    <property type="entry name" value="Urease, subunit C, domain 1"/>
    <property type="match status" value="1"/>
</dbReference>
<feature type="domain" description="Amidohydrolase 3" evidence="2">
    <location>
        <begin position="92"/>
        <end position="584"/>
    </location>
</feature>
<gene>
    <name evidence="3" type="ORF">NOR51B_66</name>
</gene>
<dbReference type="RefSeq" id="WP_009018877.1">
    <property type="nucleotide sequence ID" value="NZ_DS999411.1"/>
</dbReference>
<dbReference type="SUPFAM" id="SSF51338">
    <property type="entry name" value="Composite domain of metallo-dependent hydrolases"/>
    <property type="match status" value="1"/>
</dbReference>
<dbReference type="Proteomes" id="UP000004699">
    <property type="component" value="Unassembled WGS sequence"/>
</dbReference>
<dbReference type="eggNOG" id="COG1574">
    <property type="taxonomic scope" value="Bacteria"/>
</dbReference>
<reference evidence="4" key="1">
    <citation type="journal article" date="2013" name="BMC Microbiol.">
        <title>Taxonomy and evolution of bacteriochlorophyll a-containing members of the OM60/NOR5 clade of marine gammaproteobacteria: description of Luminiphilus syltensis gen. nov., sp. nov., reclassification of Haliea rubra as Pseudohaliea rubra gen. nov., comb. nov., and emendation of Chromatocurvus halotolerans.</title>
        <authorList>
            <person name="Spring S."/>
            <person name="Riedel T."/>
            <person name="Sproer C."/>
            <person name="Yan S."/>
            <person name="Harder J."/>
            <person name="Fuchs B.M."/>
        </authorList>
    </citation>
    <scope>NUCLEOTIDE SEQUENCE [LARGE SCALE GENOMIC DNA]</scope>
    <source>
        <strain evidence="4">NOR51-B</strain>
    </source>
</reference>
<evidence type="ECO:0000256" key="1">
    <source>
        <dbReference type="SAM" id="SignalP"/>
    </source>
</evidence>
<dbReference type="Gene3D" id="3.10.310.70">
    <property type="match status" value="1"/>
</dbReference>
<dbReference type="PANTHER" id="PTHR22642:SF2">
    <property type="entry name" value="PROTEIN LONG AFTER FAR-RED 3"/>
    <property type="match status" value="1"/>
</dbReference>
<dbReference type="EMBL" id="DS999411">
    <property type="protein sequence ID" value="EED34129.1"/>
    <property type="molecule type" value="Genomic_DNA"/>
</dbReference>
<dbReference type="OrthoDB" id="5734927at2"/>
<dbReference type="Pfam" id="PF07969">
    <property type="entry name" value="Amidohydro_3"/>
    <property type="match status" value="1"/>
</dbReference>
<dbReference type="HOGENOM" id="CLU_009942_1_0_6"/>
<dbReference type="CDD" id="cd01300">
    <property type="entry name" value="YtcJ_like"/>
    <property type="match status" value="1"/>
</dbReference>
<name>B8KYF9_9GAMM</name>
<accession>B8KYF9</accession>
<dbReference type="AlphaFoldDB" id="B8KYF9"/>
<dbReference type="InterPro" id="IPR033932">
    <property type="entry name" value="YtcJ-like"/>
</dbReference>
<keyword evidence="4" id="KW-1185">Reference proteome</keyword>
<sequence>MRKFPFCNILLFCAAFSLLACEPEQAREQSSGPSADQTVAENSASHVFVGARIFTSDEGVPLASAMAINGDRIVYVGDEEGVAPFVADSTVTVDLAGKLILPGLVDAHTHPGYLAIYNRLIDLPEAASRADQIEDIKTLLAENADQDIVYAIGWDNRFFGTDGPSRKELDALESERPVLIYDITMHSLWVNSRALEASGIGEDPVDPLPDVAYYKRDEKGELTGYITESAATLFINRFFDMGESETAILSDFINYLSSRGVTSLLDAGNFGLDEEVYRAVKGLDERGALPLRYHGAYTVFLPGQSETAVEELKRLAASYNSENLKIDTLKIFLDGVVETRTAHMLQDYNDTPGNRGGSLFGVDTLTTLVIEVDQAGFNLHVHALGDQSSRTVLDAVEAARTQLGRPLGITVAITHLQVVDAADFARYAELDVIGQFTPAWHSYDQPYYSEALGERAKHPYPVAELIRAGATVNFSSDVYFPSEWADHSASPFTGIQVGHTRKGREAGPDDPASGPKYEQLSRETMVKGYTMGGVIQLGTESDLGSLTAGKKADFIILNEDLFSMDPSRISEIVPTAVVFDGTLVQGEWPDFDG</sequence>
<proteinExistence type="predicted"/>
<evidence type="ECO:0000313" key="3">
    <source>
        <dbReference type="EMBL" id="EED34129.1"/>
    </source>
</evidence>
<feature type="signal peptide" evidence="1">
    <location>
        <begin position="1"/>
        <end position="20"/>
    </location>
</feature>
<dbReference type="Gene3D" id="3.20.20.140">
    <property type="entry name" value="Metal-dependent hydrolases"/>
    <property type="match status" value="1"/>
</dbReference>
<feature type="chain" id="PRO_5002876342" description="Amidohydrolase 3 domain-containing protein" evidence="1">
    <location>
        <begin position="21"/>
        <end position="593"/>
    </location>
</feature>
<dbReference type="SUPFAM" id="SSF51556">
    <property type="entry name" value="Metallo-dependent hydrolases"/>
    <property type="match status" value="1"/>
</dbReference>
<dbReference type="InterPro" id="IPR013108">
    <property type="entry name" value="Amidohydro_3"/>
</dbReference>
<dbReference type="PROSITE" id="PS51257">
    <property type="entry name" value="PROKAR_LIPOPROTEIN"/>
    <property type="match status" value="1"/>
</dbReference>
<evidence type="ECO:0000259" key="2">
    <source>
        <dbReference type="Pfam" id="PF07969"/>
    </source>
</evidence>
<keyword evidence="1" id="KW-0732">Signal</keyword>
<dbReference type="STRING" id="565045.NOR51B_66"/>
<organism evidence="3 4">
    <name type="scientific">Luminiphilus syltensis NOR5-1B</name>
    <dbReference type="NCBI Taxonomy" id="565045"/>
    <lineage>
        <taxon>Bacteria</taxon>
        <taxon>Pseudomonadati</taxon>
        <taxon>Pseudomonadota</taxon>
        <taxon>Gammaproteobacteria</taxon>
        <taxon>Cellvibrionales</taxon>
        <taxon>Halieaceae</taxon>
        <taxon>Luminiphilus</taxon>
    </lineage>
</organism>
<evidence type="ECO:0000313" key="4">
    <source>
        <dbReference type="Proteomes" id="UP000004699"/>
    </source>
</evidence>
<protein>
    <recommendedName>
        <fullName evidence="2">Amidohydrolase 3 domain-containing protein</fullName>
    </recommendedName>
</protein>
<dbReference type="InterPro" id="IPR032466">
    <property type="entry name" value="Metal_Hydrolase"/>
</dbReference>
<dbReference type="InterPro" id="IPR011059">
    <property type="entry name" value="Metal-dep_hydrolase_composite"/>
</dbReference>
<dbReference type="GO" id="GO:0016810">
    <property type="term" value="F:hydrolase activity, acting on carbon-nitrogen (but not peptide) bonds"/>
    <property type="evidence" value="ECO:0007669"/>
    <property type="project" value="InterPro"/>
</dbReference>
<dbReference type="PANTHER" id="PTHR22642">
    <property type="entry name" value="IMIDAZOLONEPROPIONASE"/>
    <property type="match status" value="1"/>
</dbReference>